<evidence type="ECO:0000256" key="7">
    <source>
        <dbReference type="ARBA" id="ARBA00023160"/>
    </source>
</evidence>
<dbReference type="Proteomes" id="UP000555552">
    <property type="component" value="Unassembled WGS sequence"/>
</dbReference>
<evidence type="ECO:0000256" key="1">
    <source>
        <dbReference type="ARBA" id="ARBA00022516"/>
    </source>
</evidence>
<organism evidence="11 12">
    <name type="scientific">Pseudokineococcus marinus</name>
    <dbReference type="NCBI Taxonomy" id="351215"/>
    <lineage>
        <taxon>Bacteria</taxon>
        <taxon>Bacillati</taxon>
        <taxon>Actinomycetota</taxon>
        <taxon>Actinomycetes</taxon>
        <taxon>Kineosporiales</taxon>
        <taxon>Kineosporiaceae</taxon>
        <taxon>Pseudokineococcus</taxon>
    </lineage>
</organism>
<keyword evidence="2 8" id="KW-0808">Transferase</keyword>
<feature type="binding site" evidence="8">
    <location>
        <position position="12"/>
    </location>
    <ligand>
        <name>Mg(2+)</name>
        <dbReference type="ChEBI" id="CHEBI:18420"/>
    </ligand>
</feature>
<dbReference type="GO" id="GO:0000287">
    <property type="term" value="F:magnesium ion binding"/>
    <property type="evidence" value="ECO:0007669"/>
    <property type="project" value="UniProtKB-UniRule"/>
</dbReference>
<evidence type="ECO:0000256" key="8">
    <source>
        <dbReference type="HAMAP-Rule" id="MF_00101"/>
    </source>
</evidence>
<comment type="function">
    <text evidence="8">Transfers the 4'-phosphopantetheine moiety from coenzyme A to a Ser of acyl-carrier-protein.</text>
</comment>
<dbReference type="GO" id="GO:0008897">
    <property type="term" value="F:holo-[acyl-carrier-protein] synthase activity"/>
    <property type="evidence" value="ECO:0007669"/>
    <property type="project" value="UniProtKB-UniRule"/>
</dbReference>
<feature type="domain" description="4'-phosphopantetheinyl transferase" evidence="10">
    <location>
        <begin position="8"/>
        <end position="99"/>
    </location>
</feature>
<dbReference type="SUPFAM" id="SSF56214">
    <property type="entry name" value="4'-phosphopantetheinyl transferase"/>
    <property type="match status" value="1"/>
</dbReference>
<evidence type="ECO:0000256" key="3">
    <source>
        <dbReference type="ARBA" id="ARBA00022723"/>
    </source>
</evidence>
<dbReference type="GO" id="GO:0006633">
    <property type="term" value="P:fatty acid biosynthetic process"/>
    <property type="evidence" value="ECO:0007669"/>
    <property type="project" value="UniProtKB-UniRule"/>
</dbReference>
<feature type="binding site" evidence="8">
    <location>
        <position position="55"/>
    </location>
    <ligand>
        <name>Mg(2+)</name>
        <dbReference type="ChEBI" id="CHEBI:18420"/>
    </ligand>
</feature>
<evidence type="ECO:0000256" key="2">
    <source>
        <dbReference type="ARBA" id="ARBA00022679"/>
    </source>
</evidence>
<dbReference type="NCBIfam" id="TIGR00556">
    <property type="entry name" value="pantethn_trn"/>
    <property type="match status" value="1"/>
</dbReference>
<comment type="subcellular location">
    <subcellularLocation>
        <location evidence="8">Cytoplasm</location>
    </subcellularLocation>
</comment>
<evidence type="ECO:0000256" key="9">
    <source>
        <dbReference type="SAM" id="MobiDB-lite"/>
    </source>
</evidence>
<dbReference type="InterPro" id="IPR004568">
    <property type="entry name" value="Ppantetheine-prot_Trfase_dom"/>
</dbReference>
<dbReference type="InterPro" id="IPR008278">
    <property type="entry name" value="4-PPantetheinyl_Trfase_dom"/>
</dbReference>
<dbReference type="GO" id="GO:0005737">
    <property type="term" value="C:cytoplasm"/>
    <property type="evidence" value="ECO:0007669"/>
    <property type="project" value="UniProtKB-SubCell"/>
</dbReference>
<evidence type="ECO:0000256" key="4">
    <source>
        <dbReference type="ARBA" id="ARBA00022832"/>
    </source>
</evidence>
<feature type="compositionally biased region" description="Pro residues" evidence="9">
    <location>
        <begin position="127"/>
        <end position="161"/>
    </location>
</feature>
<keyword evidence="8" id="KW-0963">Cytoplasm</keyword>
<dbReference type="NCBIfam" id="TIGR00516">
    <property type="entry name" value="acpS"/>
    <property type="match status" value="1"/>
</dbReference>
<keyword evidence="3 8" id="KW-0479">Metal-binding</keyword>
<dbReference type="EC" id="2.7.8.7" evidence="8"/>
<keyword evidence="4 8" id="KW-0276">Fatty acid metabolism</keyword>
<dbReference type="NCBIfam" id="NF000832">
    <property type="entry name" value="PRK00070.3-2"/>
    <property type="match status" value="1"/>
</dbReference>
<accession>A0A849BMP9</accession>
<dbReference type="AlphaFoldDB" id="A0A849BMP9"/>
<evidence type="ECO:0000313" key="11">
    <source>
        <dbReference type="EMBL" id="NNH22655.1"/>
    </source>
</evidence>
<dbReference type="Gene3D" id="3.90.470.20">
    <property type="entry name" value="4'-phosphopantetheinyl transferase domain"/>
    <property type="match status" value="1"/>
</dbReference>
<comment type="similarity">
    <text evidence="8">Belongs to the P-Pant transferase superfamily. AcpS family.</text>
</comment>
<sequence>MGGGGVVGVGVDVVGVERFTAVLDRGGAALRARLFDPDEADLPARSLAARFAAKEALAKALGAPPGMRWRDARVHRGEHGAPWVEMRGTVAERAAALGVGAVHVSLSHDAGIATAFVVAERVLGAPPRLPTTPDVLPPQPAPPRPGPTHPGPTHPDPTHPS</sequence>
<protein>
    <recommendedName>
        <fullName evidence="8">Holo-[acyl-carrier-protein] synthase</fullName>
        <shortName evidence="8">Holo-ACP synthase</shortName>
        <ecNumber evidence="8">2.7.8.7</ecNumber>
    </recommendedName>
    <alternativeName>
        <fullName evidence="8">4'-phosphopantetheinyl transferase AcpS</fullName>
    </alternativeName>
</protein>
<dbReference type="InterPro" id="IPR037143">
    <property type="entry name" value="4-PPantetheinyl_Trfase_dom_sf"/>
</dbReference>
<name>A0A849BMP9_9ACTN</name>
<keyword evidence="5 8" id="KW-0460">Magnesium</keyword>
<comment type="cofactor">
    <cofactor evidence="8">
        <name>Mg(2+)</name>
        <dbReference type="ChEBI" id="CHEBI:18420"/>
    </cofactor>
</comment>
<dbReference type="InterPro" id="IPR002582">
    <property type="entry name" value="ACPS"/>
</dbReference>
<keyword evidence="6 8" id="KW-0443">Lipid metabolism</keyword>
<gene>
    <name evidence="8" type="primary">acpS</name>
    <name evidence="11" type="ORF">HLB09_06005</name>
</gene>
<reference evidence="11 12" key="1">
    <citation type="submission" date="2020-05" db="EMBL/GenBank/DDBJ databases">
        <title>MicrobeNet Type strains.</title>
        <authorList>
            <person name="Nicholson A.C."/>
        </authorList>
    </citation>
    <scope>NUCLEOTIDE SEQUENCE [LARGE SCALE GENOMIC DNA]</scope>
    <source>
        <strain evidence="11 12">JCM 14547</strain>
    </source>
</reference>
<keyword evidence="7 8" id="KW-0275">Fatty acid biosynthesis</keyword>
<dbReference type="HAMAP" id="MF_00101">
    <property type="entry name" value="AcpS"/>
    <property type="match status" value="1"/>
</dbReference>
<comment type="caution">
    <text evidence="11">The sequence shown here is derived from an EMBL/GenBank/DDBJ whole genome shotgun (WGS) entry which is preliminary data.</text>
</comment>
<keyword evidence="1 8" id="KW-0444">Lipid biosynthesis</keyword>
<keyword evidence="12" id="KW-1185">Reference proteome</keyword>
<evidence type="ECO:0000313" key="12">
    <source>
        <dbReference type="Proteomes" id="UP000555552"/>
    </source>
</evidence>
<proteinExistence type="inferred from homology"/>
<evidence type="ECO:0000256" key="6">
    <source>
        <dbReference type="ARBA" id="ARBA00023098"/>
    </source>
</evidence>
<evidence type="ECO:0000259" key="10">
    <source>
        <dbReference type="Pfam" id="PF01648"/>
    </source>
</evidence>
<dbReference type="EMBL" id="JABEMA010000057">
    <property type="protein sequence ID" value="NNH22655.1"/>
    <property type="molecule type" value="Genomic_DNA"/>
</dbReference>
<comment type="catalytic activity">
    <reaction evidence="8">
        <text>apo-[ACP] + CoA = holo-[ACP] + adenosine 3',5'-bisphosphate + H(+)</text>
        <dbReference type="Rhea" id="RHEA:12068"/>
        <dbReference type="Rhea" id="RHEA-COMP:9685"/>
        <dbReference type="Rhea" id="RHEA-COMP:9690"/>
        <dbReference type="ChEBI" id="CHEBI:15378"/>
        <dbReference type="ChEBI" id="CHEBI:29999"/>
        <dbReference type="ChEBI" id="CHEBI:57287"/>
        <dbReference type="ChEBI" id="CHEBI:58343"/>
        <dbReference type="ChEBI" id="CHEBI:64479"/>
        <dbReference type="EC" id="2.7.8.7"/>
    </reaction>
</comment>
<dbReference type="Pfam" id="PF01648">
    <property type="entry name" value="ACPS"/>
    <property type="match status" value="1"/>
</dbReference>
<feature type="region of interest" description="Disordered" evidence="9">
    <location>
        <begin position="126"/>
        <end position="161"/>
    </location>
</feature>
<evidence type="ECO:0000256" key="5">
    <source>
        <dbReference type="ARBA" id="ARBA00022842"/>
    </source>
</evidence>